<accession>A0A848CTD6</accession>
<evidence type="ECO:0000256" key="3">
    <source>
        <dbReference type="ARBA" id="ARBA00023014"/>
    </source>
</evidence>
<dbReference type="InterPro" id="IPR052977">
    <property type="entry name" value="Polyferredoxin-like_ET"/>
</dbReference>
<dbReference type="PROSITE" id="PS51379">
    <property type="entry name" value="4FE4S_FER_2"/>
    <property type="match status" value="2"/>
</dbReference>
<dbReference type="Pfam" id="PF04432">
    <property type="entry name" value="FrhB_FdhB_C"/>
    <property type="match status" value="1"/>
</dbReference>
<evidence type="ECO:0000256" key="2">
    <source>
        <dbReference type="ARBA" id="ARBA00023004"/>
    </source>
</evidence>
<organism evidence="5 6">
    <name type="scientific">Dorea formicigenerans</name>
    <dbReference type="NCBI Taxonomy" id="39486"/>
    <lineage>
        <taxon>Bacteria</taxon>
        <taxon>Bacillati</taxon>
        <taxon>Bacillota</taxon>
        <taxon>Clostridia</taxon>
        <taxon>Lachnospirales</taxon>
        <taxon>Lachnospiraceae</taxon>
        <taxon>Dorea</taxon>
    </lineage>
</organism>
<reference evidence="5 6" key="1">
    <citation type="submission" date="2020-04" db="EMBL/GenBank/DDBJ databases">
        <authorList>
            <person name="Hitch T.C.A."/>
            <person name="Wylensek D."/>
            <person name="Clavel T."/>
        </authorList>
    </citation>
    <scope>NUCLEOTIDE SEQUENCE [LARGE SCALE GENOMIC DNA]</scope>
    <source>
        <strain evidence="5 6">BSM-383-APC-5F</strain>
    </source>
</reference>
<evidence type="ECO:0000313" key="6">
    <source>
        <dbReference type="Proteomes" id="UP000580130"/>
    </source>
</evidence>
<comment type="caution">
    <text evidence="5">The sequence shown here is derived from an EMBL/GenBank/DDBJ whole genome shotgun (WGS) entry which is preliminary data.</text>
</comment>
<dbReference type="Gene3D" id="3.30.70.20">
    <property type="match status" value="1"/>
</dbReference>
<dbReference type="RefSeq" id="WP_168934235.1">
    <property type="nucleotide sequence ID" value="NZ_JABAFX010000046.1"/>
</dbReference>
<keyword evidence="2" id="KW-0408">Iron</keyword>
<dbReference type="PROSITE" id="PS00198">
    <property type="entry name" value="4FE4S_FER_1"/>
    <property type="match status" value="1"/>
</dbReference>
<dbReference type="InterPro" id="IPR017896">
    <property type="entry name" value="4Fe4S_Fe-S-bd"/>
</dbReference>
<gene>
    <name evidence="5" type="ORF">HF855_13055</name>
</gene>
<evidence type="ECO:0000313" key="5">
    <source>
        <dbReference type="EMBL" id="NME58291.1"/>
    </source>
</evidence>
<evidence type="ECO:0000256" key="1">
    <source>
        <dbReference type="ARBA" id="ARBA00022723"/>
    </source>
</evidence>
<dbReference type="EMBL" id="JABAFX010000046">
    <property type="protein sequence ID" value="NME58291.1"/>
    <property type="molecule type" value="Genomic_DNA"/>
</dbReference>
<dbReference type="InterPro" id="IPR017900">
    <property type="entry name" value="4Fe4S_Fe_S_CS"/>
</dbReference>
<dbReference type="Pfam" id="PF12838">
    <property type="entry name" value="Fer4_7"/>
    <property type="match status" value="1"/>
</dbReference>
<dbReference type="SUPFAM" id="SSF54862">
    <property type="entry name" value="4Fe-4S ferredoxins"/>
    <property type="match status" value="1"/>
</dbReference>
<dbReference type="Proteomes" id="UP000580130">
    <property type="component" value="Unassembled WGS sequence"/>
</dbReference>
<feature type="domain" description="4Fe-4S ferredoxin-type" evidence="4">
    <location>
        <begin position="35"/>
        <end position="66"/>
    </location>
</feature>
<keyword evidence="3" id="KW-0411">Iron-sulfur</keyword>
<sequence length="392" mass="43812">MPEVASKDLCTGCTACASICPQKCICMTEDIDGFTYPKIANEALCISCGACEQICPILNQIEHKEFLTKAYAALSKSDLLRMESSSGGIFSELSKIVIQSRGIVYGASYDKNNSVEHIGVDNIDDLGKLRGAKYSQSNLGNSFLTIKKQLDSGINVLFSGTPCQIGGLKAFLKKDYENLLCIDFVCHGVPSPLVWKKYVNYRAKIDDNSNSPDYINLRNKESGWSKYSYSVEFHYTSGKRYICNNSEDVFMKLFVNNYILRRSCSACHFKGYGRFSDITLGDFWGIWDINSEMDDNKGTSLVLINSLKGEELFRSASGNIKSSQVTLEQASIMNPSLLQSSHPHSSRDKVLSEIIQNGFETVIPLFQSNQSVKTLLPVKIRNMLSRLKKKRR</sequence>
<protein>
    <submittedName>
        <fullName evidence="5">4Fe-4S dicluster domain-containing protein</fullName>
    </submittedName>
</protein>
<dbReference type="PANTHER" id="PTHR43193">
    <property type="match status" value="1"/>
</dbReference>
<dbReference type="AlphaFoldDB" id="A0A848CTD6"/>
<dbReference type="PANTHER" id="PTHR43193:SF2">
    <property type="entry name" value="POLYFERREDOXIN PROTEIN FWDF"/>
    <property type="match status" value="1"/>
</dbReference>
<keyword evidence="1" id="KW-0479">Metal-binding</keyword>
<proteinExistence type="predicted"/>
<dbReference type="GO" id="GO:0051536">
    <property type="term" value="F:iron-sulfur cluster binding"/>
    <property type="evidence" value="ECO:0007669"/>
    <property type="project" value="UniProtKB-KW"/>
</dbReference>
<feature type="domain" description="4Fe-4S ferredoxin-type" evidence="4">
    <location>
        <begin position="1"/>
        <end position="30"/>
    </location>
</feature>
<name>A0A848CTD6_9FIRM</name>
<dbReference type="InterPro" id="IPR007525">
    <property type="entry name" value="FrhB_FdhB_C"/>
</dbReference>
<dbReference type="GO" id="GO:0046872">
    <property type="term" value="F:metal ion binding"/>
    <property type="evidence" value="ECO:0007669"/>
    <property type="project" value="UniProtKB-KW"/>
</dbReference>
<evidence type="ECO:0000259" key="4">
    <source>
        <dbReference type="PROSITE" id="PS51379"/>
    </source>
</evidence>